<dbReference type="Proteomes" id="UP000186817">
    <property type="component" value="Unassembled WGS sequence"/>
</dbReference>
<protein>
    <submittedName>
        <fullName evidence="1">Uncharacterized protein</fullName>
    </submittedName>
</protein>
<sequence>MYKVRMPFGAGEANSVEALASPLLERLGELPDAALDIFGVRYSCHNDNGVPASRGQLSGRSMEMLMSRLRFLKVSSEWFPLLPPHLRVELGARPFSGGVIAVALSEATFSNILSQQQMCEIFLPRMTPPAEHAQVQTVINGETVAKTIVDDDTSYVIQQDFWTSVMDSVDRELYVLSAEKFERQRSLL</sequence>
<comment type="caution">
    <text evidence="1">The sequence shown here is derived from an EMBL/GenBank/DDBJ whole genome shotgun (WGS) entry which is preliminary data.</text>
</comment>
<reference evidence="1 2" key="1">
    <citation type="submission" date="2016-02" db="EMBL/GenBank/DDBJ databases">
        <title>Genome analysis of coral dinoflagellate symbionts highlights evolutionary adaptations to a symbiotic lifestyle.</title>
        <authorList>
            <person name="Aranda M."/>
            <person name="Li Y."/>
            <person name="Liew Y.J."/>
            <person name="Baumgarten S."/>
            <person name="Simakov O."/>
            <person name="Wilson M."/>
            <person name="Piel J."/>
            <person name="Ashoor H."/>
            <person name="Bougouffa S."/>
            <person name="Bajic V.B."/>
            <person name="Ryu T."/>
            <person name="Ravasi T."/>
            <person name="Bayer T."/>
            <person name="Micklem G."/>
            <person name="Kim H."/>
            <person name="Bhak J."/>
            <person name="Lajeunesse T.C."/>
            <person name="Voolstra C.R."/>
        </authorList>
    </citation>
    <scope>NUCLEOTIDE SEQUENCE [LARGE SCALE GENOMIC DNA]</scope>
    <source>
        <strain evidence="1 2">CCMP2467</strain>
    </source>
</reference>
<evidence type="ECO:0000313" key="2">
    <source>
        <dbReference type="Proteomes" id="UP000186817"/>
    </source>
</evidence>
<dbReference type="AlphaFoldDB" id="A0A1Q9E7F2"/>
<organism evidence="1 2">
    <name type="scientific">Symbiodinium microadriaticum</name>
    <name type="common">Dinoflagellate</name>
    <name type="synonym">Zooxanthella microadriatica</name>
    <dbReference type="NCBI Taxonomy" id="2951"/>
    <lineage>
        <taxon>Eukaryota</taxon>
        <taxon>Sar</taxon>
        <taxon>Alveolata</taxon>
        <taxon>Dinophyceae</taxon>
        <taxon>Suessiales</taxon>
        <taxon>Symbiodiniaceae</taxon>
        <taxon>Symbiodinium</taxon>
    </lineage>
</organism>
<evidence type="ECO:0000313" key="1">
    <source>
        <dbReference type="EMBL" id="OLQ03331.1"/>
    </source>
</evidence>
<dbReference type="OrthoDB" id="10640109at2759"/>
<accession>A0A1Q9E7F2</accession>
<name>A0A1Q9E7F2_SYMMI</name>
<proteinExistence type="predicted"/>
<keyword evidence="2" id="KW-1185">Reference proteome</keyword>
<gene>
    <name evidence="1" type="ORF">AK812_SmicGene13751</name>
</gene>
<dbReference type="EMBL" id="LSRX01000239">
    <property type="protein sequence ID" value="OLQ03331.1"/>
    <property type="molecule type" value="Genomic_DNA"/>
</dbReference>